<protein>
    <submittedName>
        <fullName evidence="3">Glycosyltransferase family 4 protein</fullName>
        <ecNumber evidence="3">2.4.-.-</ecNumber>
    </submittedName>
</protein>
<keyword evidence="1 3" id="KW-0328">Glycosyltransferase</keyword>
<accession>A0ABU9YGM4</accession>
<gene>
    <name evidence="3" type="ORF">WG926_06500</name>
</gene>
<evidence type="ECO:0000256" key="2">
    <source>
        <dbReference type="ARBA" id="ARBA00022679"/>
    </source>
</evidence>
<dbReference type="Pfam" id="PF13692">
    <property type="entry name" value="Glyco_trans_1_4"/>
    <property type="match status" value="1"/>
</dbReference>
<evidence type="ECO:0000313" key="4">
    <source>
        <dbReference type="Proteomes" id="UP001413721"/>
    </source>
</evidence>
<proteinExistence type="predicted"/>
<dbReference type="GO" id="GO:0016757">
    <property type="term" value="F:glycosyltransferase activity"/>
    <property type="evidence" value="ECO:0007669"/>
    <property type="project" value="UniProtKB-KW"/>
</dbReference>
<evidence type="ECO:0000313" key="3">
    <source>
        <dbReference type="EMBL" id="MEN2987946.1"/>
    </source>
</evidence>
<reference evidence="3 4" key="1">
    <citation type="submission" date="2024-03" db="EMBL/GenBank/DDBJ databases">
        <title>High-quality draft genome sequencing of Tistrella sp. BH-R2-4.</title>
        <authorList>
            <person name="Dong C."/>
        </authorList>
    </citation>
    <scope>NUCLEOTIDE SEQUENCE [LARGE SCALE GENOMIC DNA]</scope>
    <source>
        <strain evidence="3 4">BH-R2-4</strain>
    </source>
</reference>
<dbReference type="CDD" id="cd03801">
    <property type="entry name" value="GT4_PimA-like"/>
    <property type="match status" value="1"/>
</dbReference>
<name>A0ABU9YGM4_9PROT</name>
<keyword evidence="2 3" id="KW-0808">Transferase</keyword>
<keyword evidence="4" id="KW-1185">Reference proteome</keyword>
<dbReference type="PANTHER" id="PTHR12526">
    <property type="entry name" value="GLYCOSYLTRANSFERASE"/>
    <property type="match status" value="1"/>
</dbReference>
<dbReference type="EC" id="2.4.-.-" evidence="3"/>
<organism evidence="3 4">
    <name type="scientific">Tistrella arctica</name>
    <dbReference type="NCBI Taxonomy" id="3133430"/>
    <lineage>
        <taxon>Bacteria</taxon>
        <taxon>Pseudomonadati</taxon>
        <taxon>Pseudomonadota</taxon>
        <taxon>Alphaproteobacteria</taxon>
        <taxon>Geminicoccales</taxon>
        <taxon>Geminicoccaceae</taxon>
        <taxon>Tistrella</taxon>
    </lineage>
</organism>
<dbReference type="Gene3D" id="3.40.50.2000">
    <property type="entry name" value="Glycogen Phosphorylase B"/>
    <property type="match status" value="2"/>
</dbReference>
<evidence type="ECO:0000256" key="1">
    <source>
        <dbReference type="ARBA" id="ARBA00022676"/>
    </source>
</evidence>
<dbReference type="RefSeq" id="WP_345936985.1">
    <property type="nucleotide sequence ID" value="NZ_JBBKTW010000002.1"/>
</dbReference>
<comment type="caution">
    <text evidence="3">The sequence shown here is derived from an EMBL/GenBank/DDBJ whole genome shotgun (WGS) entry which is preliminary data.</text>
</comment>
<dbReference type="PANTHER" id="PTHR12526:SF510">
    <property type="entry name" value="D-INOSITOL 3-PHOSPHATE GLYCOSYLTRANSFERASE"/>
    <property type="match status" value="1"/>
</dbReference>
<sequence>MTDILLAVPGPVDLATGGYVYDRRIMAALAALGHEVETLALPAGEEARAETIRARLHADNAPAVGAMLIDGLALPGLAPLLADLRRHARCPRLLALVHHPMALETGLTAERAAELERQERAALALVDAVVATSPATAALLTDGGWTRHPVAVIEPGLSVEAAMPAVPGDDGGADDGGIRLLCVASLTPRKAHQDLVAALSDLGGAPGGRAWRLDLVGPDTLDAEHAGRVRAAIDAAGLGDRIRCHGVLSGAALARCYAAADVFVLPSRFEGYGMAFAEAMAAGLPVVGCAAGAVPDLVPVSAGILVPPGDVPALAHALGRLIADADLRRQLAAGAAVAGAALPRWPDQARRLAALAGLSEAGLLDEDKS</sequence>
<dbReference type="Proteomes" id="UP001413721">
    <property type="component" value="Unassembled WGS sequence"/>
</dbReference>
<dbReference type="SUPFAM" id="SSF53756">
    <property type="entry name" value="UDP-Glycosyltransferase/glycogen phosphorylase"/>
    <property type="match status" value="1"/>
</dbReference>
<dbReference type="EMBL" id="JBBKTW010000002">
    <property type="protein sequence ID" value="MEN2987946.1"/>
    <property type="molecule type" value="Genomic_DNA"/>
</dbReference>